<dbReference type="Proteomes" id="UP001432146">
    <property type="component" value="Unassembled WGS sequence"/>
</dbReference>
<name>A0AAW0ZQ22_9HYME</name>
<gene>
    <name evidence="2" type="ORF">QLX08_007461</name>
</gene>
<proteinExistence type="predicted"/>
<dbReference type="Pfam" id="PF16045">
    <property type="entry name" value="LisH_2"/>
    <property type="match status" value="1"/>
</dbReference>
<comment type="caution">
    <text evidence="2">The sequence shown here is derived from an EMBL/GenBank/DDBJ whole genome shotgun (WGS) entry which is preliminary data.</text>
</comment>
<feature type="coiled-coil region" evidence="1">
    <location>
        <begin position="322"/>
        <end position="363"/>
    </location>
</feature>
<evidence type="ECO:0000256" key="1">
    <source>
        <dbReference type="SAM" id="Coils"/>
    </source>
</evidence>
<dbReference type="InterPro" id="IPR006594">
    <property type="entry name" value="LisH"/>
</dbReference>
<reference evidence="2 3" key="1">
    <citation type="submission" date="2024-05" db="EMBL/GenBank/DDBJ databases">
        <title>The nuclear and mitochondrial genome assemblies of Tetragonisca angustula (Apidae: Meliponini), a tiny yet remarkable pollinator in the Neotropics.</title>
        <authorList>
            <person name="Ferrari R."/>
            <person name="Ricardo P.C."/>
            <person name="Dias F.C."/>
            <person name="Araujo N.S."/>
            <person name="Soares D.O."/>
            <person name="Zhou Q.-S."/>
            <person name="Zhu C.-D."/>
            <person name="Coutinho L."/>
            <person name="Airas M.C."/>
            <person name="Batista T.M."/>
        </authorList>
    </citation>
    <scope>NUCLEOTIDE SEQUENCE [LARGE SCALE GENOMIC DNA]</scope>
    <source>
        <strain evidence="2">ASF017062</strain>
        <tissue evidence="2">Abdomen</tissue>
    </source>
</reference>
<keyword evidence="1" id="KW-0175">Coiled coil</keyword>
<protein>
    <recommendedName>
        <fullName evidence="4">LisH domain-containing protein</fullName>
    </recommendedName>
</protein>
<organism evidence="2 3">
    <name type="scientific">Tetragonisca angustula</name>
    <dbReference type="NCBI Taxonomy" id="166442"/>
    <lineage>
        <taxon>Eukaryota</taxon>
        <taxon>Metazoa</taxon>
        <taxon>Ecdysozoa</taxon>
        <taxon>Arthropoda</taxon>
        <taxon>Hexapoda</taxon>
        <taxon>Insecta</taxon>
        <taxon>Pterygota</taxon>
        <taxon>Neoptera</taxon>
        <taxon>Endopterygota</taxon>
        <taxon>Hymenoptera</taxon>
        <taxon>Apocrita</taxon>
        <taxon>Aculeata</taxon>
        <taxon>Apoidea</taxon>
        <taxon>Anthophila</taxon>
        <taxon>Apidae</taxon>
        <taxon>Tetragonisca</taxon>
    </lineage>
</organism>
<dbReference type="PROSITE" id="PS50896">
    <property type="entry name" value="LISH"/>
    <property type="match status" value="1"/>
</dbReference>
<evidence type="ECO:0008006" key="4">
    <source>
        <dbReference type="Google" id="ProtNLM"/>
    </source>
</evidence>
<evidence type="ECO:0000313" key="2">
    <source>
        <dbReference type="EMBL" id="KAK9299554.1"/>
    </source>
</evidence>
<sequence>MDPEYYSTLYKWFEKCGVISNMRTHLRQNLINALKNKNITLKDYGPKSAKQYIYDLLIAEYLLNHNYAYTLSVFASEAPLLINFSNKTVQISGGNEEDNEKLQSDYILHVLETLGINPRDPKGQYVISQYIKNDMPLLLCILKSITMFSYNIYNDVPIKEKVSLCNESTQTEVSWQVNFYTKKLTVLKRKISAHKQMIDNKLRRREMILKEQAVIIKQQLIILNEKLHQVQHMVHNMSLKEKQLKERRQNNKQVLQKEKELTSKEKLLLQKADRLQREQEDVKKLEEELKKVRMQRGVQTEHTVKLSNHFLQSIEIQTDIVKDIQQDKIEVLIKEKEKLNALIQEQQLKIEQITQRALQLSRQVEGIRSLRSTEVPTQAINANTIISESSSTEDILQDAKMRLKRLEEESLKADQYYYNFINKSP</sequence>
<dbReference type="AlphaFoldDB" id="A0AAW0ZQ22"/>
<evidence type="ECO:0000313" key="3">
    <source>
        <dbReference type="Proteomes" id="UP001432146"/>
    </source>
</evidence>
<feature type="coiled-coil region" evidence="1">
    <location>
        <begin position="389"/>
        <end position="416"/>
    </location>
</feature>
<feature type="coiled-coil region" evidence="1">
    <location>
        <begin position="241"/>
        <end position="295"/>
    </location>
</feature>
<keyword evidence="3" id="KW-1185">Reference proteome</keyword>
<accession>A0AAW0ZQ22</accession>
<dbReference type="EMBL" id="JAWNGG020000147">
    <property type="protein sequence ID" value="KAK9299554.1"/>
    <property type="molecule type" value="Genomic_DNA"/>
</dbReference>